<evidence type="ECO:0000259" key="4">
    <source>
        <dbReference type="Pfam" id="PF25455"/>
    </source>
</evidence>
<dbReference type="InterPro" id="IPR006222">
    <property type="entry name" value="GCVT_N"/>
</dbReference>
<dbReference type="InterPro" id="IPR057460">
    <property type="entry name" value="CAF17_C"/>
</dbReference>
<dbReference type="SUPFAM" id="SSF103025">
    <property type="entry name" value="Folate-binding domain"/>
    <property type="match status" value="1"/>
</dbReference>
<keyword evidence="6" id="KW-1185">Reference proteome</keyword>
<feature type="domain" description="GCVT N-terminal" evidence="3">
    <location>
        <begin position="15"/>
        <end position="81"/>
    </location>
</feature>
<dbReference type="PANTHER" id="PTHR22602:SF0">
    <property type="entry name" value="TRANSFERASE CAF17, MITOCHONDRIAL-RELATED"/>
    <property type="match status" value="1"/>
</dbReference>
<dbReference type="RefSeq" id="WP_261613852.1">
    <property type="nucleotide sequence ID" value="NZ_JALIDZ010000001.1"/>
</dbReference>
<evidence type="ECO:0000259" key="3">
    <source>
        <dbReference type="Pfam" id="PF01571"/>
    </source>
</evidence>
<dbReference type="InterPro" id="IPR027266">
    <property type="entry name" value="TrmE/GcvT-like"/>
</dbReference>
<dbReference type="GO" id="GO:0016226">
    <property type="term" value="P:iron-sulfur cluster assembly"/>
    <property type="evidence" value="ECO:0007669"/>
    <property type="project" value="TreeGrafter"/>
</dbReference>
<name>A0AAW5QVH5_9HYPH</name>
<dbReference type="PANTHER" id="PTHR22602">
    <property type="entry name" value="TRANSFERASE CAF17, MITOCHONDRIAL-RELATED"/>
    <property type="match status" value="1"/>
</dbReference>
<organism evidence="5 6">
    <name type="scientific">Microbaculum marinisediminis</name>
    <dbReference type="NCBI Taxonomy" id="2931392"/>
    <lineage>
        <taxon>Bacteria</taxon>
        <taxon>Pseudomonadati</taxon>
        <taxon>Pseudomonadota</taxon>
        <taxon>Alphaproteobacteria</taxon>
        <taxon>Hyphomicrobiales</taxon>
        <taxon>Tepidamorphaceae</taxon>
        <taxon>Microbaculum</taxon>
    </lineage>
</organism>
<feature type="compositionally biased region" description="Low complexity" evidence="2">
    <location>
        <begin position="294"/>
        <end position="304"/>
    </location>
</feature>
<keyword evidence="1" id="KW-0809">Transit peptide</keyword>
<dbReference type="AlphaFoldDB" id="A0AAW5QVH5"/>
<dbReference type="InterPro" id="IPR045179">
    <property type="entry name" value="YgfZ/GcvT"/>
</dbReference>
<evidence type="ECO:0000256" key="2">
    <source>
        <dbReference type="SAM" id="MobiDB-lite"/>
    </source>
</evidence>
<reference evidence="5 6" key="1">
    <citation type="submission" date="2022-04" db="EMBL/GenBank/DDBJ databases">
        <authorList>
            <person name="Ye Y.-Q."/>
            <person name="Du Z.-J."/>
        </authorList>
    </citation>
    <scope>NUCLEOTIDE SEQUENCE [LARGE SCALE GENOMIC DNA]</scope>
    <source>
        <strain evidence="5 6">A6E488</strain>
    </source>
</reference>
<evidence type="ECO:0000313" key="5">
    <source>
        <dbReference type="EMBL" id="MCT8970280.1"/>
    </source>
</evidence>
<proteinExistence type="predicted"/>
<evidence type="ECO:0000313" key="6">
    <source>
        <dbReference type="Proteomes" id="UP001320898"/>
    </source>
</evidence>
<gene>
    <name evidence="5" type="ORF">MUB46_00255</name>
</gene>
<dbReference type="NCBIfam" id="TIGR03317">
    <property type="entry name" value="ygfZ_signature"/>
    <property type="match status" value="1"/>
</dbReference>
<sequence length="310" mass="32168">MSDHQATVLGGRSVIAVSGPEARDFLQGLVTSDVETLAEGTARNAALLTPQGKILFEFMIFRAGADQFLLDCPADTVAELAKRLTFYKLRAKVEIAAQPDKAVVALWDSDAQPHPSAFADPRLAALGWRALLPASEAQTVAGQGGSVHEADYHARRIALGVAELGADYASSAAFPHEANLDQLGGVDFKKGCYVGQEVVSRMQHRGTARSRFVPVAISGTAPDAGPTVEAGTTVEAGGKAVGTMGSSSGDTGLALLRLDRIGDAVAAGNPITAGDATLTPHKPDWAGFDWPVEDQQAGDQQAGQHSGATS</sequence>
<evidence type="ECO:0000256" key="1">
    <source>
        <dbReference type="ARBA" id="ARBA00022946"/>
    </source>
</evidence>
<dbReference type="Pfam" id="PF25455">
    <property type="entry name" value="Beta-barrel_CAF17_C"/>
    <property type="match status" value="1"/>
</dbReference>
<dbReference type="Gene3D" id="3.30.1360.120">
    <property type="entry name" value="Probable tRNA modification gtpase trme, domain 1"/>
    <property type="match status" value="1"/>
</dbReference>
<dbReference type="Gene3D" id="2.40.30.160">
    <property type="match status" value="1"/>
</dbReference>
<feature type="region of interest" description="Disordered" evidence="2">
    <location>
        <begin position="275"/>
        <end position="310"/>
    </location>
</feature>
<accession>A0AAW5QVH5</accession>
<dbReference type="Proteomes" id="UP001320898">
    <property type="component" value="Unassembled WGS sequence"/>
</dbReference>
<dbReference type="InterPro" id="IPR017703">
    <property type="entry name" value="YgfZ/GCV_T_CS"/>
</dbReference>
<dbReference type="EMBL" id="JALIDZ010000001">
    <property type="protein sequence ID" value="MCT8970280.1"/>
    <property type="molecule type" value="Genomic_DNA"/>
</dbReference>
<dbReference type="Pfam" id="PF01571">
    <property type="entry name" value="GCV_T"/>
    <property type="match status" value="1"/>
</dbReference>
<comment type="caution">
    <text evidence="5">The sequence shown here is derived from an EMBL/GenBank/DDBJ whole genome shotgun (WGS) entry which is preliminary data.</text>
</comment>
<feature type="domain" description="CAF17 C-terminal" evidence="4">
    <location>
        <begin position="209"/>
        <end position="287"/>
    </location>
</feature>
<protein>
    <submittedName>
        <fullName evidence="5">Folate-binding protein</fullName>
    </submittedName>
</protein>